<dbReference type="SUPFAM" id="SSF81301">
    <property type="entry name" value="Nucleotidyltransferase"/>
    <property type="match status" value="1"/>
</dbReference>
<keyword evidence="3" id="KW-1185">Reference proteome</keyword>
<proteinExistence type="predicted"/>
<dbReference type="CDD" id="cd05400">
    <property type="entry name" value="NT_2-5OAS_ClassI-CCAase"/>
    <property type="match status" value="1"/>
</dbReference>
<dbReference type="InterPro" id="IPR006116">
    <property type="entry name" value="NT_2-5OAS_ClassI-CCAase"/>
</dbReference>
<dbReference type="EMBL" id="BSPQ01000001">
    <property type="protein sequence ID" value="GLS89099.1"/>
    <property type="molecule type" value="Genomic_DNA"/>
</dbReference>
<protein>
    <recommendedName>
        <fullName evidence="4">Nucleotidyltransferase</fullName>
    </recommendedName>
</protein>
<dbReference type="InterPro" id="IPR043519">
    <property type="entry name" value="NT_sf"/>
</dbReference>
<evidence type="ECO:0000313" key="3">
    <source>
        <dbReference type="Proteomes" id="UP001157353"/>
    </source>
</evidence>
<dbReference type="Gene3D" id="3.30.460.10">
    <property type="entry name" value="Beta Polymerase, domain 2"/>
    <property type="match status" value="1"/>
</dbReference>
<evidence type="ECO:0000313" key="2">
    <source>
        <dbReference type="EMBL" id="GLS89099.1"/>
    </source>
</evidence>
<reference evidence="3" key="1">
    <citation type="journal article" date="2019" name="Int. J. Syst. Evol. Microbiol.">
        <title>The Global Catalogue of Microorganisms (GCM) 10K type strain sequencing project: providing services to taxonomists for standard genome sequencing and annotation.</title>
        <authorList>
            <consortium name="The Broad Institute Genomics Platform"/>
            <consortium name="The Broad Institute Genome Sequencing Center for Infectious Disease"/>
            <person name="Wu L."/>
            <person name="Ma J."/>
        </authorList>
    </citation>
    <scope>NUCLEOTIDE SEQUENCE [LARGE SCALE GENOMIC DNA]</scope>
    <source>
        <strain evidence="3">NBRC 103166</strain>
    </source>
</reference>
<dbReference type="Proteomes" id="UP001157353">
    <property type="component" value="Unassembled WGS sequence"/>
</dbReference>
<name>A0ABQ6DVJ0_9GAMM</name>
<keyword evidence="1" id="KW-0051">Antiviral defense</keyword>
<organism evidence="2 3">
    <name type="scientific">Psychromonas marina</name>
    <dbReference type="NCBI Taxonomy" id="88364"/>
    <lineage>
        <taxon>Bacteria</taxon>
        <taxon>Pseudomonadati</taxon>
        <taxon>Pseudomonadota</taxon>
        <taxon>Gammaproteobacteria</taxon>
        <taxon>Alteromonadales</taxon>
        <taxon>Psychromonadaceae</taxon>
        <taxon>Psychromonas</taxon>
    </lineage>
</organism>
<accession>A0ABQ6DVJ0</accession>
<evidence type="ECO:0008006" key="4">
    <source>
        <dbReference type="Google" id="ProtNLM"/>
    </source>
</evidence>
<gene>
    <name evidence="2" type="ORF">GCM10007916_01660</name>
</gene>
<evidence type="ECO:0000256" key="1">
    <source>
        <dbReference type="ARBA" id="ARBA00023118"/>
    </source>
</evidence>
<dbReference type="Pfam" id="PF18144">
    <property type="entry name" value="SMODS"/>
    <property type="match status" value="1"/>
</dbReference>
<comment type="caution">
    <text evidence="2">The sequence shown here is derived from an EMBL/GenBank/DDBJ whole genome shotgun (WGS) entry which is preliminary data.</text>
</comment>
<sequence length="293" mass="33902">MSVSNKFSTFCSNLRMSDAVTTNISNRTKQIVKRINSDFWGITSDNRYSLFVGSYGRGTDIHVSDIDLIVQLPYEQYAKYNSYTTNGQSALLQAVRASIAKTYSTTHISGDGQIVKLNFKDGISFEIVPAFINKDAPSFTYPDTNEGGRWKVTDPRSEIAQINESNNNWNKNLKRLCRMARAWKDKWNVPMGGLLIDTLAHNFLSQWAHKNESFIYYDWMSRDFFHYLKNQNTEKKYWLALGSNQQVYRKGTFEHKALRCYNIACEAIGYETNNYSYTANEKWREIYGTKFPA</sequence>